<feature type="domain" description="Methyltransferase" evidence="1">
    <location>
        <begin position="43"/>
        <end position="136"/>
    </location>
</feature>
<dbReference type="InterPro" id="IPR041698">
    <property type="entry name" value="Methyltransf_25"/>
</dbReference>
<organism evidence="2 3">
    <name type="scientific">Janibacter alittae</name>
    <dbReference type="NCBI Taxonomy" id="3115209"/>
    <lineage>
        <taxon>Bacteria</taxon>
        <taxon>Bacillati</taxon>
        <taxon>Actinomycetota</taxon>
        <taxon>Actinomycetes</taxon>
        <taxon>Micrococcales</taxon>
        <taxon>Intrasporangiaceae</taxon>
        <taxon>Janibacter</taxon>
    </lineage>
</organism>
<dbReference type="Pfam" id="PF13649">
    <property type="entry name" value="Methyltransf_25"/>
    <property type="match status" value="1"/>
</dbReference>
<name>A0ABZ2MG82_9MICO</name>
<keyword evidence="2" id="KW-0489">Methyltransferase</keyword>
<dbReference type="Gene3D" id="3.40.50.150">
    <property type="entry name" value="Vaccinia Virus protein VP39"/>
    <property type="match status" value="1"/>
</dbReference>
<keyword evidence="2" id="KW-0808">Transferase</keyword>
<dbReference type="GO" id="GO:0032259">
    <property type="term" value="P:methylation"/>
    <property type="evidence" value="ECO:0007669"/>
    <property type="project" value="UniProtKB-KW"/>
</dbReference>
<dbReference type="SUPFAM" id="SSF53335">
    <property type="entry name" value="S-adenosyl-L-methionine-dependent methyltransferases"/>
    <property type="match status" value="1"/>
</dbReference>
<sequence>MSTDSVFAGTIPELYDTVVVPLMFLDYAEDVAAEVASAAPHDVLETAAGTGVVTRALHRLLPSARITATDLSPAMLERAAAVLPPSDRVRWTSADAQDLPFDDAAFDAVVCQFGVMFFPDRPGAYGQVRRVLRPGGRHVMAAWGRIEDHEASLAVDDALRVIFPDDPPQFLRRSPFGYTDPAVIRGELEDAGFSDVRIRSVTHHSRPTSARDIAIAHCQGTPLAHILAERHADAARTTAEVTRLLEERWGTQPHSGRLSAHVVTAVAA</sequence>
<dbReference type="PANTHER" id="PTHR43591">
    <property type="entry name" value="METHYLTRANSFERASE"/>
    <property type="match status" value="1"/>
</dbReference>
<dbReference type="PANTHER" id="PTHR43591:SF24">
    <property type="entry name" value="2-METHOXY-6-POLYPRENYL-1,4-BENZOQUINOL METHYLASE, MITOCHONDRIAL"/>
    <property type="match status" value="1"/>
</dbReference>
<gene>
    <name evidence="2" type="ORF">V1351_14160</name>
</gene>
<evidence type="ECO:0000313" key="2">
    <source>
        <dbReference type="EMBL" id="WXB76067.1"/>
    </source>
</evidence>
<dbReference type="InterPro" id="IPR029063">
    <property type="entry name" value="SAM-dependent_MTases_sf"/>
</dbReference>
<evidence type="ECO:0000313" key="3">
    <source>
        <dbReference type="Proteomes" id="UP001382727"/>
    </source>
</evidence>
<dbReference type="Proteomes" id="UP001382727">
    <property type="component" value="Chromosome"/>
</dbReference>
<reference evidence="2 3" key="1">
    <citation type="submission" date="2024-02" db="EMBL/GenBank/DDBJ databases">
        <title>Janibacter sp. nov., isolated from gut of marine sandworm.</title>
        <authorList>
            <person name="Kim B."/>
            <person name="Jun M.O."/>
            <person name="Shin N.-R."/>
        </authorList>
    </citation>
    <scope>NUCLEOTIDE SEQUENCE [LARGE SCALE GENOMIC DNA]</scope>
    <source>
        <strain evidence="2 3">A1S7</strain>
    </source>
</reference>
<protein>
    <submittedName>
        <fullName evidence="2">Methyltransferase domain-containing protein</fullName>
    </submittedName>
</protein>
<proteinExistence type="predicted"/>
<dbReference type="GO" id="GO:0008168">
    <property type="term" value="F:methyltransferase activity"/>
    <property type="evidence" value="ECO:0007669"/>
    <property type="project" value="UniProtKB-KW"/>
</dbReference>
<accession>A0ABZ2MG82</accession>
<keyword evidence="3" id="KW-1185">Reference proteome</keyword>
<dbReference type="CDD" id="cd02440">
    <property type="entry name" value="AdoMet_MTases"/>
    <property type="match status" value="1"/>
</dbReference>
<dbReference type="RefSeq" id="WP_338748835.1">
    <property type="nucleotide sequence ID" value="NZ_CP144913.1"/>
</dbReference>
<dbReference type="EMBL" id="CP144913">
    <property type="protein sequence ID" value="WXB76067.1"/>
    <property type="molecule type" value="Genomic_DNA"/>
</dbReference>
<evidence type="ECO:0000259" key="1">
    <source>
        <dbReference type="Pfam" id="PF13649"/>
    </source>
</evidence>